<reference evidence="2" key="1">
    <citation type="journal article" date="2019" name="Sci. Rep.">
        <title>Draft genome of Tanacetum cinerariifolium, the natural source of mosquito coil.</title>
        <authorList>
            <person name="Yamashiro T."/>
            <person name="Shiraishi A."/>
            <person name="Satake H."/>
            <person name="Nakayama K."/>
        </authorList>
    </citation>
    <scope>NUCLEOTIDE SEQUENCE</scope>
</reference>
<feature type="region of interest" description="Disordered" evidence="1">
    <location>
        <begin position="638"/>
        <end position="674"/>
    </location>
</feature>
<dbReference type="EMBL" id="BKCJ010000190">
    <property type="protein sequence ID" value="GEU30805.1"/>
    <property type="molecule type" value="Genomic_DNA"/>
</dbReference>
<dbReference type="PANTHER" id="PTHR31286">
    <property type="entry name" value="GLYCINE-RICH CELL WALL STRUCTURAL PROTEIN 1.8-LIKE"/>
    <property type="match status" value="1"/>
</dbReference>
<comment type="caution">
    <text evidence="2">The sequence shown here is derived from an EMBL/GenBank/DDBJ whole genome shotgun (WGS) entry which is preliminary data.</text>
</comment>
<name>A0A6L2J4C9_TANCI</name>
<feature type="region of interest" description="Disordered" evidence="1">
    <location>
        <begin position="248"/>
        <end position="278"/>
    </location>
</feature>
<dbReference type="InterPro" id="IPR040256">
    <property type="entry name" value="At4g02000-like"/>
</dbReference>
<feature type="compositionally biased region" description="Low complexity" evidence="1">
    <location>
        <begin position="657"/>
        <end position="667"/>
    </location>
</feature>
<proteinExistence type="predicted"/>
<feature type="region of interest" description="Disordered" evidence="1">
    <location>
        <begin position="29"/>
        <end position="52"/>
    </location>
</feature>
<evidence type="ECO:0000313" key="2">
    <source>
        <dbReference type="EMBL" id="GEU30805.1"/>
    </source>
</evidence>
<protein>
    <submittedName>
        <fullName evidence="2">Uncharacterized protein</fullName>
    </submittedName>
</protein>
<organism evidence="2">
    <name type="scientific">Tanacetum cinerariifolium</name>
    <name type="common">Dalmatian daisy</name>
    <name type="synonym">Chrysanthemum cinerariifolium</name>
    <dbReference type="NCBI Taxonomy" id="118510"/>
    <lineage>
        <taxon>Eukaryota</taxon>
        <taxon>Viridiplantae</taxon>
        <taxon>Streptophyta</taxon>
        <taxon>Embryophyta</taxon>
        <taxon>Tracheophyta</taxon>
        <taxon>Spermatophyta</taxon>
        <taxon>Magnoliopsida</taxon>
        <taxon>eudicotyledons</taxon>
        <taxon>Gunneridae</taxon>
        <taxon>Pentapetalae</taxon>
        <taxon>asterids</taxon>
        <taxon>campanulids</taxon>
        <taxon>Asterales</taxon>
        <taxon>Asteraceae</taxon>
        <taxon>Asteroideae</taxon>
        <taxon>Anthemideae</taxon>
        <taxon>Anthemidinae</taxon>
        <taxon>Tanacetum</taxon>
    </lineage>
</organism>
<accession>A0A6L2J4C9</accession>
<dbReference type="PANTHER" id="PTHR31286:SF99">
    <property type="entry name" value="DUF4283 DOMAIN-CONTAINING PROTEIN"/>
    <property type="match status" value="1"/>
</dbReference>
<sequence length="1502" mass="170665">MIGEVKKRKERMARGNIFDKGKAVDDDLIVTQSNGIESEVQDDSSRSENDIDVDDEDIKPIYDEKAMAEVQLIAECNIFAIGQQHTKQLEIINEYRVDQYPEQHQVKSPMVDSSPDNQTTNYSKHSLESENILLKKIVAQLQKDFSRMEAHCIAHKLKYQNQALKSGKDGQILNETTNKAKIKKEIDVLETMNIELEHVAKLRKENEASKKHYKDLYDSIKITRSKTIEQTTSLLANNVDLKAQIQEKEVNSHAKSQSHKTRNNNKPVEQKSHTQKPNRKIFTRHMFSPNKTSIVYKKISPRSDLRWKPIGKKFKSVGLRWIPIGKLFDSYTSNVDSEPTHSSNEDIPNIHECKQTLDLSAGTAINEVPKVDMIVISSIIELESLFGPLFEEYFNEKNQVVSKCFTVTTADASIKRQQQQDSTLPTTLTADGNFDLLDDDEPSQPIDGWEDQRVNAMKSSEVGVSQPKSFATVVNNVPKPLKKGSWMIRNQPLILTKWAPNLDLSKDKVTKVPTWVKIYKVPVVAYSDDGLSLIASQIGKPVMLDAFTSAMCNDPWGKIRYARALIEISADQELKKDVTMAAPLPNGKGHTKERMMVEYEWQPKRYVECLVLGHDSNGCPKRVIVPVHDTNNVQIDGFTTLHNRKNKGKRSNQETNTSTSTKAKAATVENHASTSMKATDVVLNNSFETPNEEDRTEWNDGPTWQNAKRTVNVINESDSEEDVKQMVLDTPPGQYTKEASTLSKETSNGSWCSKDTQIILGWNYNNVDVNIISQDDQAMHARVWIKDDKKEVFCSFIYAHNRYSQRRALWDNLGDIGLLKKLDRVMANLEFNDVFAGAFAVFQPYPTLDHSPAVLKIPMCAKAGLKPFKFTNILTGHDRFKVAARTGWSLPVSGFLMYCVVKKLKNLKKPFRKLLYEKGNLHVKVERLRTKLDQVQRDLDADPFSTVLREEEMIRKSPIILSKWSPSVSLKRGEVTTVPPIMLDAFTSPVCVESWGRISFARALIEIDAAVGLKKEVIMAILEEEGDGYIKEVVRVKYEWKPPHCVDCQSFGHDTLSCPKCVREKAHNTPARVAKSTTMDDNDDGFTEVKCRKKKKGVEFDEEAAVLAYASSFSGGNQLEEEDFDFYDGYEDQALDELKNALGLIPSLPKSTTYFCNVLNHTKTTILQILPFEEGRLPVKYLGVPLVSSRLIYRDCKELIEKVQHQIRDWKNKSLSVAGSSRVGFCGLQVNRRKVSLKWHGRLCVSLKRRVVLALGDLSSLTKRLWSLIYGTFYLVKNLYGLKLVHTYKLRGRNFFELPFRGSMTWSWRKILQLRPLIRDHVWYRIGDGATCSLWFDRWCAISPLASIVSSHDIHRAGLDMSSIVRDVIHNGGWDWPLDLSFNTIDVPNISSSRDILEWRSDSGVTMPFKVMAGLSNCMGSITVIVDTLTPISKRRSARSVIAKLVVAACCYFIWQERNFILFKNQKRSPQQVIECIKSSIRLKLLSCSFKKSRDAMEAIRL</sequence>
<evidence type="ECO:0000256" key="1">
    <source>
        <dbReference type="SAM" id="MobiDB-lite"/>
    </source>
</evidence>
<gene>
    <name evidence="2" type="ORF">Tci_002783</name>
</gene>